<proteinExistence type="predicted"/>
<evidence type="ECO:0000313" key="3">
    <source>
        <dbReference type="Proteomes" id="UP000199604"/>
    </source>
</evidence>
<keyword evidence="1" id="KW-1133">Transmembrane helix</keyword>
<dbReference type="OrthoDB" id="766141at2"/>
<sequence>MIFYGTRSSNLKNGKIKNISCQNCATNTDMNYSVFGKYAHIYWIPFFPIGRTNIVECNNCKSTYDLKNLDESAKEKFKKQQDFNPVKTPIWFFSGLFVIAAITTSVMYYNNKQDDDEKVFIKNPKVGDLYHFKASEGFYSCMKVQKVTKDSVFCLANNMEIDQETGIDDINIDKNYSLKTIWGYSKEELVESMKDEEFIYQIDRN</sequence>
<protein>
    <submittedName>
        <fullName evidence="2">Uncharacterized protein</fullName>
    </submittedName>
</protein>
<dbReference type="EMBL" id="FOJT01000002">
    <property type="protein sequence ID" value="SFA85183.1"/>
    <property type="molecule type" value="Genomic_DNA"/>
</dbReference>
<organism evidence="2 3">
    <name type="scientific">Flavobacterium swingsii</name>
    <dbReference type="NCBI Taxonomy" id="498292"/>
    <lineage>
        <taxon>Bacteria</taxon>
        <taxon>Pseudomonadati</taxon>
        <taxon>Bacteroidota</taxon>
        <taxon>Flavobacteriia</taxon>
        <taxon>Flavobacteriales</taxon>
        <taxon>Flavobacteriaceae</taxon>
        <taxon>Flavobacterium</taxon>
    </lineage>
</organism>
<keyword evidence="1" id="KW-0472">Membrane</keyword>
<accession>A0A1I0WAZ2</accession>
<dbReference type="AlphaFoldDB" id="A0A1I0WAZ2"/>
<name>A0A1I0WAZ2_9FLAO</name>
<feature type="transmembrane region" description="Helical" evidence="1">
    <location>
        <begin position="90"/>
        <end position="109"/>
    </location>
</feature>
<gene>
    <name evidence="2" type="ORF">SAMN05660845_0628</name>
</gene>
<dbReference type="RefSeq" id="WP_091473866.1">
    <property type="nucleotide sequence ID" value="NZ_FOJT01000002.1"/>
</dbReference>
<reference evidence="3" key="1">
    <citation type="submission" date="2016-10" db="EMBL/GenBank/DDBJ databases">
        <authorList>
            <person name="Varghese N."/>
            <person name="Submissions S."/>
        </authorList>
    </citation>
    <scope>NUCLEOTIDE SEQUENCE [LARGE SCALE GENOMIC DNA]</scope>
    <source>
        <strain evidence="3">DSM 21789</strain>
    </source>
</reference>
<dbReference type="Proteomes" id="UP000199604">
    <property type="component" value="Unassembled WGS sequence"/>
</dbReference>
<evidence type="ECO:0000256" key="1">
    <source>
        <dbReference type="SAM" id="Phobius"/>
    </source>
</evidence>
<dbReference type="STRING" id="498292.SAMN05660845_0628"/>
<keyword evidence="1" id="KW-0812">Transmembrane</keyword>
<keyword evidence="3" id="KW-1185">Reference proteome</keyword>
<evidence type="ECO:0000313" key="2">
    <source>
        <dbReference type="EMBL" id="SFA85183.1"/>
    </source>
</evidence>